<comment type="function">
    <text evidence="8">Transfers the 4'-phosphopantetheine moiety from coenzyme A to a Ser of acyl-carrier-protein.</text>
</comment>
<dbReference type="InterPro" id="IPR008278">
    <property type="entry name" value="4-PPantetheinyl_Trfase_dom"/>
</dbReference>
<name>A0ABS4NY94_9BACL</name>
<comment type="cofactor">
    <cofactor evidence="8">
        <name>Mg(2+)</name>
        <dbReference type="ChEBI" id="CHEBI:18420"/>
    </cofactor>
</comment>
<keyword evidence="2 8" id="KW-0808">Transferase</keyword>
<dbReference type="InterPro" id="IPR004568">
    <property type="entry name" value="Ppantetheine-prot_Trfase_dom"/>
</dbReference>
<reference evidence="10 11" key="1">
    <citation type="submission" date="2021-03" db="EMBL/GenBank/DDBJ databases">
        <title>Genomic Encyclopedia of Type Strains, Phase IV (KMG-IV): sequencing the most valuable type-strain genomes for metagenomic binning, comparative biology and taxonomic classification.</title>
        <authorList>
            <person name="Goeker M."/>
        </authorList>
    </citation>
    <scope>NUCLEOTIDE SEQUENCE [LARGE SCALE GENOMIC DNA]</scope>
    <source>
        <strain evidence="10 11">DSM 101953</strain>
    </source>
</reference>
<evidence type="ECO:0000256" key="7">
    <source>
        <dbReference type="ARBA" id="ARBA00023160"/>
    </source>
</evidence>
<evidence type="ECO:0000256" key="1">
    <source>
        <dbReference type="ARBA" id="ARBA00022516"/>
    </source>
</evidence>
<gene>
    <name evidence="8" type="primary">acpS</name>
    <name evidence="10" type="ORF">J2Z70_005206</name>
</gene>
<keyword evidence="11" id="KW-1185">Reference proteome</keyword>
<evidence type="ECO:0000256" key="6">
    <source>
        <dbReference type="ARBA" id="ARBA00023098"/>
    </source>
</evidence>
<keyword evidence="8" id="KW-0963">Cytoplasm</keyword>
<keyword evidence="1 8" id="KW-0444">Lipid biosynthesis</keyword>
<dbReference type="Proteomes" id="UP000773462">
    <property type="component" value="Unassembled WGS sequence"/>
</dbReference>
<organism evidence="10 11">
    <name type="scientific">Paenibacillus silagei</name>
    <dbReference type="NCBI Taxonomy" id="1670801"/>
    <lineage>
        <taxon>Bacteria</taxon>
        <taxon>Bacillati</taxon>
        <taxon>Bacillota</taxon>
        <taxon>Bacilli</taxon>
        <taxon>Bacillales</taxon>
        <taxon>Paenibacillaceae</taxon>
        <taxon>Paenibacillus</taxon>
    </lineage>
</organism>
<evidence type="ECO:0000313" key="10">
    <source>
        <dbReference type="EMBL" id="MBP2115021.1"/>
    </source>
</evidence>
<keyword evidence="5 8" id="KW-0460">Magnesium</keyword>
<dbReference type="HAMAP" id="MF_00101">
    <property type="entry name" value="AcpS"/>
    <property type="match status" value="1"/>
</dbReference>
<dbReference type="InterPro" id="IPR002582">
    <property type="entry name" value="ACPS"/>
</dbReference>
<evidence type="ECO:0000256" key="4">
    <source>
        <dbReference type="ARBA" id="ARBA00022832"/>
    </source>
</evidence>
<dbReference type="NCBIfam" id="TIGR00556">
    <property type="entry name" value="pantethn_trn"/>
    <property type="match status" value="1"/>
</dbReference>
<keyword evidence="3 8" id="KW-0479">Metal-binding</keyword>
<dbReference type="NCBIfam" id="TIGR00516">
    <property type="entry name" value="acpS"/>
    <property type="match status" value="1"/>
</dbReference>
<evidence type="ECO:0000256" key="8">
    <source>
        <dbReference type="HAMAP-Rule" id="MF_00101"/>
    </source>
</evidence>
<dbReference type="Gene3D" id="3.90.470.20">
    <property type="entry name" value="4'-phosphopantetheinyl transferase domain"/>
    <property type="match status" value="1"/>
</dbReference>
<evidence type="ECO:0000313" key="11">
    <source>
        <dbReference type="Proteomes" id="UP000773462"/>
    </source>
</evidence>
<dbReference type="GO" id="GO:0008897">
    <property type="term" value="F:holo-[acyl-carrier-protein] synthase activity"/>
    <property type="evidence" value="ECO:0007669"/>
    <property type="project" value="UniProtKB-EC"/>
</dbReference>
<feature type="binding site" evidence="8">
    <location>
        <position position="59"/>
    </location>
    <ligand>
        <name>Mg(2+)</name>
        <dbReference type="ChEBI" id="CHEBI:18420"/>
    </ligand>
</feature>
<protein>
    <recommendedName>
        <fullName evidence="8">Holo-[acyl-carrier-protein] synthase</fullName>
        <shortName evidence="8">Holo-ACP synthase</shortName>
        <ecNumber evidence="8">2.7.8.7</ecNumber>
    </recommendedName>
    <alternativeName>
        <fullName evidence="8">4'-phosphopantetheinyl transferase AcpS</fullName>
    </alternativeName>
</protein>
<comment type="caution">
    <text evidence="10">The sequence shown here is derived from an EMBL/GenBank/DDBJ whole genome shotgun (WGS) entry which is preliminary data.</text>
</comment>
<keyword evidence="7 8" id="KW-0275">Fatty acid biosynthesis</keyword>
<comment type="subcellular location">
    <subcellularLocation>
        <location evidence="8">Cytoplasm</location>
    </subcellularLocation>
</comment>
<evidence type="ECO:0000256" key="3">
    <source>
        <dbReference type="ARBA" id="ARBA00022723"/>
    </source>
</evidence>
<evidence type="ECO:0000256" key="2">
    <source>
        <dbReference type="ARBA" id="ARBA00022679"/>
    </source>
</evidence>
<comment type="catalytic activity">
    <reaction evidence="8">
        <text>apo-[ACP] + CoA = holo-[ACP] + adenosine 3',5'-bisphosphate + H(+)</text>
        <dbReference type="Rhea" id="RHEA:12068"/>
        <dbReference type="Rhea" id="RHEA-COMP:9685"/>
        <dbReference type="Rhea" id="RHEA-COMP:9690"/>
        <dbReference type="ChEBI" id="CHEBI:15378"/>
        <dbReference type="ChEBI" id="CHEBI:29999"/>
        <dbReference type="ChEBI" id="CHEBI:57287"/>
        <dbReference type="ChEBI" id="CHEBI:58343"/>
        <dbReference type="ChEBI" id="CHEBI:64479"/>
        <dbReference type="EC" id="2.7.8.7"/>
    </reaction>
</comment>
<dbReference type="SUPFAM" id="SSF56214">
    <property type="entry name" value="4'-phosphopantetheinyl transferase"/>
    <property type="match status" value="1"/>
</dbReference>
<keyword evidence="6 8" id="KW-0443">Lipid metabolism</keyword>
<dbReference type="InterPro" id="IPR037143">
    <property type="entry name" value="4-PPantetheinyl_Trfase_dom_sf"/>
</dbReference>
<accession>A0ABS4NY94</accession>
<proteinExistence type="inferred from homology"/>
<dbReference type="Pfam" id="PF01648">
    <property type="entry name" value="ACPS"/>
    <property type="match status" value="1"/>
</dbReference>
<sequence>MIYGIGHDVLEIGRVAGIAEGSLGDRFARRILTGQERVLAAGKGAKTAEFTAGRFSAKEAVVKALGCGIGQMVGFQDIEILPDALGKPVAILSAEAWARLGLPEQEYVIHLTITHSRGLASAFAVVERTTGHSL</sequence>
<dbReference type="RefSeq" id="WP_209877871.1">
    <property type="nucleotide sequence ID" value="NZ_JAGGLV010000022.1"/>
</dbReference>
<feature type="domain" description="4'-phosphopantetheinyl transferase" evidence="9">
    <location>
        <begin position="4"/>
        <end position="93"/>
    </location>
</feature>
<dbReference type="EMBL" id="JAGGLV010000022">
    <property type="protein sequence ID" value="MBP2115021.1"/>
    <property type="molecule type" value="Genomic_DNA"/>
</dbReference>
<evidence type="ECO:0000259" key="9">
    <source>
        <dbReference type="Pfam" id="PF01648"/>
    </source>
</evidence>
<feature type="binding site" evidence="8">
    <location>
        <position position="8"/>
    </location>
    <ligand>
        <name>Mg(2+)</name>
        <dbReference type="ChEBI" id="CHEBI:18420"/>
    </ligand>
</feature>
<keyword evidence="4 8" id="KW-0276">Fatty acid metabolism</keyword>
<evidence type="ECO:0000256" key="5">
    <source>
        <dbReference type="ARBA" id="ARBA00022842"/>
    </source>
</evidence>
<comment type="similarity">
    <text evidence="8">Belongs to the P-Pant transferase superfamily. AcpS family.</text>
</comment>
<dbReference type="EC" id="2.7.8.7" evidence="8"/>